<accession>A0A498ILE4</accession>
<proteinExistence type="predicted"/>
<feature type="region of interest" description="Disordered" evidence="2">
    <location>
        <begin position="184"/>
        <end position="211"/>
    </location>
</feature>
<feature type="compositionally biased region" description="Basic and acidic residues" evidence="2">
    <location>
        <begin position="419"/>
        <end position="428"/>
    </location>
</feature>
<feature type="region of interest" description="Disordered" evidence="2">
    <location>
        <begin position="1"/>
        <end position="43"/>
    </location>
</feature>
<feature type="region of interest" description="Disordered" evidence="2">
    <location>
        <begin position="315"/>
        <end position="428"/>
    </location>
</feature>
<dbReference type="EMBL" id="RDQH01000338">
    <property type="protein sequence ID" value="RXH82043.1"/>
    <property type="molecule type" value="Genomic_DNA"/>
</dbReference>
<feature type="compositionally biased region" description="Pro residues" evidence="2">
    <location>
        <begin position="326"/>
        <end position="335"/>
    </location>
</feature>
<dbReference type="PANTHER" id="PTHR31016">
    <property type="entry name" value="OS04G0228100 PROTEIN"/>
    <property type="match status" value="1"/>
</dbReference>
<dbReference type="AlphaFoldDB" id="A0A498ILE4"/>
<name>A0A498ILE4_MALDO</name>
<gene>
    <name evidence="3" type="ORF">DVH24_036384</name>
</gene>
<organism evidence="3 4">
    <name type="scientific">Malus domestica</name>
    <name type="common">Apple</name>
    <name type="synonym">Pyrus malus</name>
    <dbReference type="NCBI Taxonomy" id="3750"/>
    <lineage>
        <taxon>Eukaryota</taxon>
        <taxon>Viridiplantae</taxon>
        <taxon>Streptophyta</taxon>
        <taxon>Embryophyta</taxon>
        <taxon>Tracheophyta</taxon>
        <taxon>Spermatophyta</taxon>
        <taxon>Magnoliopsida</taxon>
        <taxon>eudicotyledons</taxon>
        <taxon>Gunneridae</taxon>
        <taxon>Pentapetalae</taxon>
        <taxon>rosids</taxon>
        <taxon>fabids</taxon>
        <taxon>Rosales</taxon>
        <taxon>Rosaceae</taxon>
        <taxon>Amygdaloideae</taxon>
        <taxon>Maleae</taxon>
        <taxon>Malus</taxon>
    </lineage>
</organism>
<feature type="compositionally biased region" description="Polar residues" evidence="2">
    <location>
        <begin position="382"/>
        <end position="398"/>
    </location>
</feature>
<feature type="compositionally biased region" description="Basic and acidic residues" evidence="2">
    <location>
        <begin position="14"/>
        <end position="24"/>
    </location>
</feature>
<evidence type="ECO:0000313" key="3">
    <source>
        <dbReference type="EMBL" id="RXH82043.1"/>
    </source>
</evidence>
<keyword evidence="1" id="KW-0175">Coiled coil</keyword>
<reference evidence="3 4" key="1">
    <citation type="submission" date="2018-10" db="EMBL/GenBank/DDBJ databases">
        <title>A high-quality apple genome assembly.</title>
        <authorList>
            <person name="Hu J."/>
        </authorList>
    </citation>
    <scope>NUCLEOTIDE SEQUENCE [LARGE SCALE GENOMIC DNA]</scope>
    <source>
        <strain evidence="4">cv. HFTH1</strain>
        <tissue evidence="3">Young leaf</tissue>
    </source>
</reference>
<feature type="coiled-coil region" evidence="1">
    <location>
        <begin position="229"/>
        <end position="270"/>
    </location>
</feature>
<evidence type="ECO:0000313" key="4">
    <source>
        <dbReference type="Proteomes" id="UP000290289"/>
    </source>
</evidence>
<evidence type="ECO:0000256" key="2">
    <source>
        <dbReference type="SAM" id="MobiDB-lite"/>
    </source>
</evidence>
<comment type="caution">
    <text evidence="3">The sequence shown here is derived from an EMBL/GenBank/DDBJ whole genome shotgun (WGS) entry which is preliminary data.</text>
</comment>
<dbReference type="Proteomes" id="UP000290289">
    <property type="component" value="Chromosome 12"/>
</dbReference>
<evidence type="ECO:0000256" key="1">
    <source>
        <dbReference type="SAM" id="Coils"/>
    </source>
</evidence>
<protein>
    <submittedName>
        <fullName evidence="3">Uncharacterized protein</fullName>
    </submittedName>
</protein>
<dbReference type="PANTHER" id="PTHR31016:SF20">
    <property type="entry name" value="HEAT-INDUCIBLE TRANSCRIPTION REPRESSOR-RELATED"/>
    <property type="match status" value="1"/>
</dbReference>
<feature type="compositionally biased region" description="Polar residues" evidence="2">
    <location>
        <begin position="196"/>
        <end position="207"/>
    </location>
</feature>
<feature type="compositionally biased region" description="Low complexity" evidence="2">
    <location>
        <begin position="26"/>
        <end position="43"/>
    </location>
</feature>
<sequence length="428" mass="46581">MAYRRRQGITRSSTFKEEIIHRPPDNSSAPNSSSPLQSSSSFSGSSSLAAQAIRASVLSVERKNRSQDFSAYDDASAKSGFWGVLARKAKAILEEDGEFPQDDAAGGLVSQPSIASGGTQFQQQPYYQSYDNSRRTENPALRKGLDRITTSLNQLGDTFEKAFEEGRTIVENKTADIKMQIKRRGDNPDAHDQASYYGNQNSSSPLQPKNHDTQLKASRDVAMATAAKAKLLLRELKTVKADLAFAKERCSQLEEENKRLRENQKARLANENSVYARENRFLREIVEYHQLTMQDVVYMDDEEVTEVNPLASPTGVSRMLSISPPSSAPPSPPPEDSSSATSPVTKEISPIVAKPQENKDVFTNEAMPSSDTLVPKQEHAKTPSSAGAATKTHSSTAEAATKSPPTAEAATKTLSVAAEDSKRPPASA</sequence>
<keyword evidence="4" id="KW-1185">Reference proteome</keyword>